<dbReference type="OrthoDB" id="9083851at2"/>
<dbReference type="Proteomes" id="UP000182045">
    <property type="component" value="Unassembled WGS sequence"/>
</dbReference>
<dbReference type="EMBL" id="LJSG01000016">
    <property type="protein sequence ID" value="KPP90930.1"/>
    <property type="molecule type" value="Genomic_DNA"/>
</dbReference>
<comment type="caution">
    <text evidence="2">The sequence shown here is derived from an EMBL/GenBank/DDBJ whole genome shotgun (WGS) entry which is preliminary data.</text>
</comment>
<sequence>MSEPLPDPAPVPLLRLSDRPDWRYLLRDFYELYRHLPAGGSAKIRAHQRGVRERIAKVIKANPPIADLPPMEKPVTKHFRRALDQGREAQHAAFIRTIDAVHERLQWQYGYEKVPRGLEQKYAYAELVGPTGPVVTNEVILGLVLFAPGCTYPAHAHDGITESYLCLSGAVSENDQGVYAPGSLIFNQPGQLHRITVADHEPSLLAYAWMGATEKLANQKMVFSRAPKTPR</sequence>
<accession>A0A0P7YPW1</accession>
<dbReference type="SUPFAM" id="SSF51182">
    <property type="entry name" value="RmlC-like cupins"/>
    <property type="match status" value="1"/>
</dbReference>
<organism evidence="2 3">
    <name type="scientific">Roseibaca calidilacus</name>
    <dbReference type="NCBI Taxonomy" id="1666912"/>
    <lineage>
        <taxon>Bacteria</taxon>
        <taxon>Pseudomonadati</taxon>
        <taxon>Pseudomonadota</taxon>
        <taxon>Alphaproteobacteria</taxon>
        <taxon>Rhodobacterales</taxon>
        <taxon>Paracoccaceae</taxon>
        <taxon>Roseinatronobacter</taxon>
    </lineage>
</organism>
<dbReference type="PATRIC" id="fig|1666912.4.peg.2914"/>
<dbReference type="InterPro" id="IPR031723">
    <property type="entry name" value="DMSP_lyase"/>
</dbReference>
<reference evidence="1 4" key="2">
    <citation type="submission" date="2016-01" db="EMBL/GenBank/DDBJ databases">
        <authorList>
            <person name="Varghese N."/>
        </authorList>
    </citation>
    <scope>NUCLEOTIDE SEQUENCE [LARGE SCALE GENOMIC DNA]</scope>
    <source>
        <strain evidence="1 4">HL-91</strain>
    </source>
</reference>
<dbReference type="Gene3D" id="2.60.120.10">
    <property type="entry name" value="Jelly Rolls"/>
    <property type="match status" value="1"/>
</dbReference>
<dbReference type="Pfam" id="PF16867">
    <property type="entry name" value="DMSP_lyase"/>
    <property type="match status" value="1"/>
</dbReference>
<keyword evidence="2" id="KW-0489">Methyltransferase</keyword>
<name>A0A0P7YPW1_9RHOB</name>
<dbReference type="AlphaFoldDB" id="A0A0P7YPW1"/>
<keyword evidence="2" id="KW-0808">Transferase</keyword>
<evidence type="ECO:0000313" key="2">
    <source>
        <dbReference type="EMBL" id="KPP90930.1"/>
    </source>
</evidence>
<dbReference type="GO" id="GO:0008168">
    <property type="term" value="F:methyltransferase activity"/>
    <property type="evidence" value="ECO:0007669"/>
    <property type="project" value="UniProtKB-KW"/>
</dbReference>
<evidence type="ECO:0000313" key="1">
    <source>
        <dbReference type="EMBL" id="CUX83823.1"/>
    </source>
</evidence>
<protein>
    <submittedName>
        <fullName evidence="2">Dimethylpropiothetin dethiomethylase DddL</fullName>
    </submittedName>
    <submittedName>
        <fullName evidence="1">Dimethylsulfoniopropionate lyase DddL</fullName>
    </submittedName>
</protein>
<keyword evidence="4" id="KW-1185">Reference proteome</keyword>
<dbReference type="GO" id="GO:0032259">
    <property type="term" value="P:methylation"/>
    <property type="evidence" value="ECO:0007669"/>
    <property type="project" value="UniProtKB-KW"/>
</dbReference>
<proteinExistence type="predicted"/>
<evidence type="ECO:0000313" key="4">
    <source>
        <dbReference type="Proteomes" id="UP000182045"/>
    </source>
</evidence>
<evidence type="ECO:0000313" key="3">
    <source>
        <dbReference type="Proteomes" id="UP000050413"/>
    </source>
</evidence>
<dbReference type="Proteomes" id="UP000050413">
    <property type="component" value="Unassembled WGS sequence"/>
</dbReference>
<dbReference type="GO" id="GO:0047869">
    <property type="term" value="F:dimethylpropiothetin dethiomethylase activity"/>
    <property type="evidence" value="ECO:0007669"/>
    <property type="project" value="InterPro"/>
</dbReference>
<dbReference type="InterPro" id="IPR011051">
    <property type="entry name" value="RmlC_Cupin_sf"/>
</dbReference>
<reference evidence="2 3" key="1">
    <citation type="submission" date="2015-09" db="EMBL/GenBank/DDBJ databases">
        <title>Identification and resolution of microdiversity through metagenomic sequencing of parallel consortia.</title>
        <authorList>
            <person name="Nelson W.C."/>
            <person name="Romine M.F."/>
            <person name="Lindemann S.R."/>
        </authorList>
    </citation>
    <scope>NUCLEOTIDE SEQUENCE [LARGE SCALE GENOMIC DNA]</scope>
    <source>
        <strain evidence="2">HL-91</strain>
    </source>
</reference>
<keyword evidence="1" id="KW-0456">Lyase</keyword>
<dbReference type="STRING" id="1666912.Ga0058931_3201"/>
<dbReference type="RefSeq" id="WP_072247235.1">
    <property type="nucleotide sequence ID" value="NZ_FBYC01000004.1"/>
</dbReference>
<dbReference type="InterPro" id="IPR014710">
    <property type="entry name" value="RmlC-like_jellyroll"/>
</dbReference>
<dbReference type="EMBL" id="FBYC01000004">
    <property type="protein sequence ID" value="CUX83823.1"/>
    <property type="molecule type" value="Genomic_DNA"/>
</dbReference>
<gene>
    <name evidence="2" type="primary">dddL</name>
    <name evidence="1" type="ORF">Ga0058931_3201</name>
    <name evidence="2" type="ORF">HLUCCA05_05805</name>
</gene>